<proteinExistence type="predicted"/>
<dbReference type="AlphaFoldDB" id="A0A291RIP7"/>
<dbReference type="PROSITE" id="PS51186">
    <property type="entry name" value="GNAT"/>
    <property type="match status" value="1"/>
</dbReference>
<accession>A0A291RIP7</accession>
<dbReference type="SUPFAM" id="SSF55729">
    <property type="entry name" value="Acyl-CoA N-acyltransferases (Nat)"/>
    <property type="match status" value="1"/>
</dbReference>
<name>A0A291RIP7_9NOCA</name>
<dbReference type="InterPro" id="IPR016181">
    <property type="entry name" value="Acyl_CoA_acyltransferase"/>
</dbReference>
<dbReference type="InterPro" id="IPR000182">
    <property type="entry name" value="GNAT_dom"/>
</dbReference>
<organism evidence="2 3">
    <name type="scientific">Nocardia terpenica</name>
    <dbReference type="NCBI Taxonomy" id="455432"/>
    <lineage>
        <taxon>Bacteria</taxon>
        <taxon>Bacillati</taxon>
        <taxon>Actinomycetota</taxon>
        <taxon>Actinomycetes</taxon>
        <taxon>Mycobacteriales</taxon>
        <taxon>Nocardiaceae</taxon>
        <taxon>Nocardia</taxon>
    </lineage>
</organism>
<keyword evidence="2" id="KW-0808">Transferase</keyword>
<dbReference type="Pfam" id="PF00583">
    <property type="entry name" value="Acetyltransf_1"/>
    <property type="match status" value="1"/>
</dbReference>
<dbReference type="EMBL" id="CP023778">
    <property type="protein sequence ID" value="ATL67481.1"/>
    <property type="molecule type" value="Genomic_DNA"/>
</dbReference>
<feature type="domain" description="N-acetyltransferase" evidence="1">
    <location>
        <begin position="13"/>
        <end position="172"/>
    </location>
</feature>
<protein>
    <submittedName>
        <fullName evidence="2">GNAT family N-acetyltransferase</fullName>
    </submittedName>
</protein>
<reference evidence="2 3" key="1">
    <citation type="submission" date="2017-10" db="EMBL/GenBank/DDBJ databases">
        <title>Comparative genomics between pathogenic Norcardia.</title>
        <authorList>
            <person name="Zeng L."/>
        </authorList>
    </citation>
    <scope>NUCLEOTIDE SEQUENCE [LARGE SCALE GENOMIC DNA]</scope>
    <source>
        <strain evidence="2 3">NC_YFY_NT001</strain>
    </source>
</reference>
<dbReference type="Proteomes" id="UP000221961">
    <property type="component" value="Chromosome"/>
</dbReference>
<evidence type="ECO:0000259" key="1">
    <source>
        <dbReference type="PROSITE" id="PS51186"/>
    </source>
</evidence>
<gene>
    <name evidence="2" type="ORF">CRH09_16010</name>
</gene>
<evidence type="ECO:0000313" key="2">
    <source>
        <dbReference type="EMBL" id="ATL67481.1"/>
    </source>
</evidence>
<evidence type="ECO:0000313" key="3">
    <source>
        <dbReference type="Proteomes" id="UP000221961"/>
    </source>
</evidence>
<dbReference type="KEGG" id="ntp:CRH09_16010"/>
<dbReference type="Gene3D" id="3.40.630.30">
    <property type="match status" value="1"/>
</dbReference>
<sequence>MWMPVYSGNPVSFTVAEMTPRDAHAILAWHYEPPYEIYDMDDDSVEDELLDPRSPHYAVRDPSGDLTGFLAFGTAALPWGSAEPALYGPDGEVAVGLGMRPEVTGHGVGLSFVQAGLAFARNTFQPSYFRLFVFGWNERAIRVYERAGFRRVGTYLQPAAVGDNEFWEMRRN</sequence>
<dbReference type="GO" id="GO:0016747">
    <property type="term" value="F:acyltransferase activity, transferring groups other than amino-acyl groups"/>
    <property type="evidence" value="ECO:0007669"/>
    <property type="project" value="InterPro"/>
</dbReference>